<dbReference type="OrthoDB" id="230260at2"/>
<keyword evidence="3 8" id="KW-0812">Transmembrane</keyword>
<feature type="region of interest" description="Disordered" evidence="7">
    <location>
        <begin position="481"/>
        <end position="510"/>
    </location>
</feature>
<feature type="transmembrane region" description="Helical" evidence="8">
    <location>
        <begin position="45"/>
        <end position="66"/>
    </location>
</feature>
<evidence type="ECO:0000259" key="10">
    <source>
        <dbReference type="Pfam" id="PF13807"/>
    </source>
</evidence>
<evidence type="ECO:0000313" key="12">
    <source>
        <dbReference type="Proteomes" id="UP000244755"/>
    </source>
</evidence>
<dbReference type="GO" id="GO:0004713">
    <property type="term" value="F:protein tyrosine kinase activity"/>
    <property type="evidence" value="ECO:0007669"/>
    <property type="project" value="TreeGrafter"/>
</dbReference>
<gene>
    <name evidence="11" type="ORF">DA075_34895</name>
</gene>
<geneLocation type="plasmid" evidence="11 12">
    <name>unnamed1</name>
</geneLocation>
<feature type="domain" description="Polysaccharide chain length determinant N-terminal" evidence="9">
    <location>
        <begin position="32"/>
        <end position="124"/>
    </location>
</feature>
<keyword evidence="5 8" id="KW-0472">Membrane</keyword>
<accession>A0A2R4WX25</accession>
<protein>
    <submittedName>
        <fullName evidence="11">Lipopolysaccharide biosynthesis protein</fullName>
    </submittedName>
</protein>
<dbReference type="InterPro" id="IPR050445">
    <property type="entry name" value="Bact_polysacc_biosynth/exp"/>
</dbReference>
<dbReference type="Pfam" id="PF13807">
    <property type="entry name" value="GNVR"/>
    <property type="match status" value="1"/>
</dbReference>
<proteinExistence type="predicted"/>
<organism evidence="11 12">
    <name type="scientific">Methylobacterium currus</name>
    <dbReference type="NCBI Taxonomy" id="2051553"/>
    <lineage>
        <taxon>Bacteria</taxon>
        <taxon>Pseudomonadati</taxon>
        <taxon>Pseudomonadota</taxon>
        <taxon>Alphaproteobacteria</taxon>
        <taxon>Hyphomicrobiales</taxon>
        <taxon>Methylobacteriaceae</taxon>
        <taxon>Methylobacterium</taxon>
    </lineage>
</organism>
<evidence type="ECO:0000256" key="2">
    <source>
        <dbReference type="ARBA" id="ARBA00022475"/>
    </source>
</evidence>
<dbReference type="AlphaFoldDB" id="A0A2R4WX25"/>
<sequence length="510" mass="54921">MFRFESHAPAEPVRVTLGERSEPAPGAAGRNLDAVALLGALWRSAGLIVLGGLACLALAVVGLGMVRPTYTAGIQILLDPSDLRVLENEVTTRTPQADSGASLAESQARVIQSSTVLRRVVEQLGLDRDPDFAKPDSTNPFVVALKGLLGLTPPATARDPVNVAIDSLSSAVSVRRPERTFVIEVAAKAADPQRAADIANAIGTAYLAGESAARTEAAKRVSDALTARLAALRQGVEAADNRVVKYRRDNRLTAASGRLLTDQQLGDLNQQLVTASIRAAEARERLAQAERMRARDTGTALPEMLQSPEMQALRQQYAALARSKAEAATRLGERHPAIAELNAQLREAEQRIEGEKRRIVEATRKDTERATASEAAIRRQLARAKSEMVTNESAVVGLSELERERDAQRTLYENVLRRSREAGEQERLNALNVRIISEAVPPRQRTWPPSPRIVLPAAILLGMVASAGLVLLRHLARDWGPARPQGNARSRPAVAGRGGGARDLSRSPEA</sequence>
<evidence type="ECO:0000313" key="11">
    <source>
        <dbReference type="EMBL" id="AWB26060.1"/>
    </source>
</evidence>
<evidence type="ECO:0000256" key="5">
    <source>
        <dbReference type="ARBA" id="ARBA00023136"/>
    </source>
</evidence>
<feature type="domain" description="Tyrosine-protein kinase G-rich" evidence="10">
    <location>
        <begin position="400"/>
        <end position="474"/>
    </location>
</feature>
<feature type="transmembrane region" description="Helical" evidence="8">
    <location>
        <begin position="453"/>
        <end position="472"/>
    </location>
</feature>
<keyword evidence="11" id="KW-0614">Plasmid</keyword>
<evidence type="ECO:0000256" key="8">
    <source>
        <dbReference type="SAM" id="Phobius"/>
    </source>
</evidence>
<dbReference type="InterPro" id="IPR032807">
    <property type="entry name" value="GNVR"/>
</dbReference>
<dbReference type="PANTHER" id="PTHR32309:SF13">
    <property type="entry name" value="FERRIC ENTEROBACTIN TRANSPORT PROTEIN FEPE"/>
    <property type="match status" value="1"/>
</dbReference>
<name>A0A2R4WX25_9HYPH</name>
<keyword evidence="4 8" id="KW-1133">Transmembrane helix</keyword>
<evidence type="ECO:0000259" key="9">
    <source>
        <dbReference type="Pfam" id="PF02706"/>
    </source>
</evidence>
<dbReference type="PANTHER" id="PTHR32309">
    <property type="entry name" value="TYROSINE-PROTEIN KINASE"/>
    <property type="match status" value="1"/>
</dbReference>
<dbReference type="GO" id="GO:0005886">
    <property type="term" value="C:plasma membrane"/>
    <property type="evidence" value="ECO:0007669"/>
    <property type="project" value="UniProtKB-SubCell"/>
</dbReference>
<evidence type="ECO:0000256" key="4">
    <source>
        <dbReference type="ARBA" id="ARBA00022989"/>
    </source>
</evidence>
<feature type="coiled-coil region" evidence="6">
    <location>
        <begin position="265"/>
        <end position="365"/>
    </location>
</feature>
<comment type="subcellular location">
    <subcellularLocation>
        <location evidence="1">Cell membrane</location>
        <topology evidence="1">Multi-pass membrane protein</topology>
    </subcellularLocation>
</comment>
<dbReference type="EMBL" id="CP028845">
    <property type="protein sequence ID" value="AWB26060.1"/>
    <property type="molecule type" value="Genomic_DNA"/>
</dbReference>
<dbReference type="Pfam" id="PF02706">
    <property type="entry name" value="Wzz"/>
    <property type="match status" value="1"/>
</dbReference>
<keyword evidence="12" id="KW-1185">Reference proteome</keyword>
<dbReference type="RefSeq" id="WP_099957631.1">
    <property type="nucleotide sequence ID" value="NZ_CP028845.1"/>
</dbReference>
<dbReference type="InterPro" id="IPR003856">
    <property type="entry name" value="LPS_length_determ_N"/>
</dbReference>
<dbReference type="KEGG" id="mee:DA075_34895"/>
<dbReference type="Proteomes" id="UP000244755">
    <property type="component" value="Plasmid unnamed1"/>
</dbReference>
<evidence type="ECO:0000256" key="6">
    <source>
        <dbReference type="SAM" id="Coils"/>
    </source>
</evidence>
<evidence type="ECO:0000256" key="3">
    <source>
        <dbReference type="ARBA" id="ARBA00022692"/>
    </source>
</evidence>
<evidence type="ECO:0000256" key="7">
    <source>
        <dbReference type="SAM" id="MobiDB-lite"/>
    </source>
</evidence>
<keyword evidence="6" id="KW-0175">Coiled coil</keyword>
<evidence type="ECO:0000256" key="1">
    <source>
        <dbReference type="ARBA" id="ARBA00004651"/>
    </source>
</evidence>
<keyword evidence="2" id="KW-1003">Cell membrane</keyword>
<reference evidence="11 12" key="1">
    <citation type="submission" date="2018-04" db="EMBL/GenBank/DDBJ databases">
        <title>Methylobacterium sp. PR1016A genome.</title>
        <authorList>
            <person name="Park W."/>
        </authorList>
    </citation>
    <scope>NUCLEOTIDE SEQUENCE [LARGE SCALE GENOMIC DNA]</scope>
    <source>
        <strain evidence="11 12">PR1016A</strain>
        <plasmid evidence="11 12">unnamed1</plasmid>
    </source>
</reference>